<feature type="domain" description="BACON" evidence="6">
    <location>
        <begin position="1020"/>
        <end position="1113"/>
    </location>
</feature>
<dbReference type="Pfam" id="PF05547">
    <property type="entry name" value="Peptidase_M6"/>
    <property type="match status" value="1"/>
</dbReference>
<feature type="domain" description="Bacterial repeat" evidence="5">
    <location>
        <begin position="1351"/>
        <end position="1390"/>
    </location>
</feature>
<feature type="domain" description="Bacterial repeat" evidence="5">
    <location>
        <begin position="1424"/>
        <end position="1491"/>
    </location>
</feature>
<dbReference type="SUPFAM" id="SSF49354">
    <property type="entry name" value="PapD-like"/>
    <property type="match status" value="1"/>
</dbReference>
<keyword evidence="7" id="KW-0482">Metalloprotease</keyword>
<reference evidence="7 8" key="1">
    <citation type="journal article" date="2023" name="Microbiol. Resour. Announc.">
        <title>Complete Genome Sequence of Imperialibacter roseus strain P4T.</title>
        <authorList>
            <person name="Tizabi D.R."/>
            <person name="Bachvaroff T."/>
            <person name="Hill R.T."/>
        </authorList>
    </citation>
    <scope>NUCLEOTIDE SEQUENCE [LARGE SCALE GENOMIC DNA]</scope>
    <source>
        <strain evidence="7 8">P4T</strain>
    </source>
</reference>
<feature type="signal peptide" evidence="2">
    <location>
        <begin position="1"/>
        <end position="21"/>
    </location>
</feature>
<feature type="domain" description="Bacterial repeat" evidence="5">
    <location>
        <begin position="1127"/>
        <end position="1194"/>
    </location>
</feature>
<evidence type="ECO:0000259" key="6">
    <source>
        <dbReference type="Pfam" id="PF19190"/>
    </source>
</evidence>
<dbReference type="InterPro" id="IPR008962">
    <property type="entry name" value="PapD-like_sf"/>
</dbReference>
<feature type="compositionally biased region" description="Polar residues" evidence="1">
    <location>
        <begin position="471"/>
        <end position="481"/>
    </location>
</feature>
<feature type="domain" description="Secretion system C-terminal sorting" evidence="4">
    <location>
        <begin position="1578"/>
        <end position="1637"/>
    </location>
</feature>
<keyword evidence="8" id="KW-1185">Reference proteome</keyword>
<evidence type="ECO:0000256" key="2">
    <source>
        <dbReference type="SAM" id="SignalP"/>
    </source>
</evidence>
<evidence type="ECO:0000256" key="1">
    <source>
        <dbReference type="SAM" id="MobiDB-lite"/>
    </source>
</evidence>
<feature type="domain" description="Bacterial repeat" evidence="5">
    <location>
        <begin position="1199"/>
        <end position="1266"/>
    </location>
</feature>
<protein>
    <submittedName>
        <fullName evidence="7">M6 family metalloprotease domain-containing protein</fullName>
    </submittedName>
</protein>
<gene>
    <name evidence="7" type="ORF">RT717_12825</name>
</gene>
<dbReference type="Gene3D" id="2.60.40.10">
    <property type="entry name" value="Immunoglobulins"/>
    <property type="match status" value="1"/>
</dbReference>
<dbReference type="InterPro" id="IPR024361">
    <property type="entry name" value="BACON"/>
</dbReference>
<dbReference type="Pfam" id="PF18998">
    <property type="entry name" value="Flg_new_2"/>
    <property type="match status" value="6"/>
</dbReference>
<dbReference type="GO" id="GO:0008237">
    <property type="term" value="F:metallopeptidase activity"/>
    <property type="evidence" value="ECO:0007669"/>
    <property type="project" value="UniProtKB-KW"/>
</dbReference>
<feature type="domain" description="Bacterial repeat" evidence="5">
    <location>
        <begin position="1496"/>
        <end position="1563"/>
    </location>
</feature>
<evidence type="ECO:0000259" key="4">
    <source>
        <dbReference type="Pfam" id="PF18962"/>
    </source>
</evidence>
<dbReference type="InterPro" id="IPR008757">
    <property type="entry name" value="Peptidase_M6-like_domain"/>
</dbReference>
<keyword evidence="2" id="KW-0732">Signal</keyword>
<dbReference type="PANTHER" id="PTHR41775">
    <property type="entry name" value="SECRETED PROTEIN-RELATED"/>
    <property type="match status" value="1"/>
</dbReference>
<dbReference type="RefSeq" id="WP_317492138.1">
    <property type="nucleotide sequence ID" value="NZ_CP136051.1"/>
</dbReference>
<evidence type="ECO:0000313" key="7">
    <source>
        <dbReference type="EMBL" id="WOK09523.1"/>
    </source>
</evidence>
<sequence>MRTSFKLIFLLAPFFVSELCAQSDLSPSNCPASPYAVEITQPDHSKLRVVGKGNMANHHTETEDGYTVVKNARGIYEYAALKDGKLAPSGTKASNPSAREASSKSFLNSQPKHLRDAISRSASSNSPMNVNQSNSPGIEYAFPTAGTRKVLVILIKYPDLANTYTGTDFDDMMNEVNYNSTGSFRDYFLKVSDNELDVEADVFGWYEAENNYEYYGDDNGDNVARELVGEAIDAAEAAGVDFSIYDNDGDDFVDGVIIVHAGPGAEEGSQTKYIWSHRWTLPGSYGRTYDEVTLYDYMINPEIRQTDNMVGIGVFCHEFGHGLGLPDLYDIDESNGDSEGIGNWGLMAGAGWLNNERTPGFMSAWSRAKLEWVSPTVIGSGDYSLDPSVSSTTVYKIATNDPKEYFLLENRQKTGQDAYLPGEGLAIWHIDDNKITNGDETHKLVDLEEADGLNGLDNETNRGDAGDLYPGTSSNTLFDDTSNPNAKLYSGSVSNIQVSAIIENDLLVSFTLLQGDIPNPCEDAISIAGTGSENSETFTGGGEGDWDLALCDSSAPGTEQIYSFTAPSTGLYSLEVTSATGAVDYAWNTACGPAGWVCIGDIDAIGTYGSMPLTVGETYYLLLDDEDDDTGSTHEFYINEPTTPCENITAITGTGSENSYTYASEGTGLWNTEFCDYSTPGTEQVYSFTPSETGFYSLVVTSATDWADYGWSTSCDEVGWNCIGDINGGGTYGFMEWTESVTYYVLIDAEDITSVTHEFYIEGPVGGGTVCENVIAISATGEGNTQTYSGAGTGQWSTSFCGFSTPGIEQVYSFTPSASGSYSVVITSANGWVDYAWGTSCNIDGWDCIGDIEEGGTYGERSLTEGVTYYLLLDSESNVLGTHEFYISDPVVGPCDEVIEITGTGAENPIAFEGGGTGAWSTNFCGYSTPGKEQIYRFVAPYTGDYSITVSSATDYVDYAWGTSCGSSAGNWSCIDDIVYPGTYGSLAWTAGTTYFLLLDDETISGSNHEFYINLPERPEIEVTPTSLTQTLTEGRSGSKELTIQNTGDGELTYSISLEEDWTGVDPASGTIEPGESALITVTFDATALTPNVYQSDITIASNDDDEAETVVTTTLTVEELVEYTISLAANPEEGGEVTGAGVYEEDESVEVSATAATGYAFLSWTEGETEVSDNAVYSFTATGDRSLVANFEEVISIATTASPSVGGTVTGHGDFSPGTAVSLTAISSEGYNFVNWTEGGTEVSTETEFSFTATEDRTLVANFQIQSFIISAVGLPSAGGNVMGTGAYNYGEVVTLLAVPEDHFNFIGWEEDGFSVGSGGEYSFTASKDRNLIAKFEKQYFFIVAGAGEAGTGTVAGAGQYDFGETATLTATPAVGYEFVNWTEVIHFPDEEKEISTDPILSIVVSEGKILRANFQLKTFTIAVQANPIEGGEVLGGSFKYHQLIGVTATPSTGYNFLNWTENGEEVDKNLFYQFEVTNDRNLVANFELKSFEITASASPAEGGAVEGTGIVNFGTTVTLTASPATSYEFINWTDNGSEIGTNPSLSFTAEQSRSLIANFEFNPSTSVKWEAEVATVYPNPVKDYLTVEMDDFVQAVVFELTGKEIHRSTSKSLDLRDLRPGMYLIKLEDSDHKQMSFRVIKE</sequence>
<keyword evidence="7" id="KW-0378">Hydrolase</keyword>
<dbReference type="Proteomes" id="UP001302349">
    <property type="component" value="Chromosome"/>
</dbReference>
<dbReference type="InterPro" id="IPR044060">
    <property type="entry name" value="Bacterial_rp_domain"/>
</dbReference>
<dbReference type="InterPro" id="IPR026444">
    <property type="entry name" value="Secre_tail"/>
</dbReference>
<evidence type="ECO:0000313" key="8">
    <source>
        <dbReference type="Proteomes" id="UP001302349"/>
    </source>
</evidence>
<evidence type="ECO:0000259" key="5">
    <source>
        <dbReference type="Pfam" id="PF18998"/>
    </source>
</evidence>
<feature type="chain" id="PRO_5045820043" evidence="2">
    <location>
        <begin position="22"/>
        <end position="1644"/>
    </location>
</feature>
<evidence type="ECO:0000259" key="3">
    <source>
        <dbReference type="Pfam" id="PF05547"/>
    </source>
</evidence>
<dbReference type="InterPro" id="IPR013783">
    <property type="entry name" value="Ig-like_fold"/>
</dbReference>
<feature type="domain" description="Peptidase M6-like" evidence="3">
    <location>
        <begin position="169"/>
        <end position="366"/>
    </location>
</feature>
<dbReference type="EMBL" id="CP136051">
    <property type="protein sequence ID" value="WOK09523.1"/>
    <property type="molecule type" value="Genomic_DNA"/>
</dbReference>
<accession>A0ABZ0IWU9</accession>
<dbReference type="SUPFAM" id="SSF55486">
    <property type="entry name" value="Metalloproteases ('zincins'), catalytic domain"/>
    <property type="match status" value="1"/>
</dbReference>
<feature type="region of interest" description="Disordered" evidence="1">
    <location>
        <begin position="453"/>
        <end position="481"/>
    </location>
</feature>
<dbReference type="NCBIfam" id="TIGR04183">
    <property type="entry name" value="Por_Secre_tail"/>
    <property type="match status" value="1"/>
</dbReference>
<proteinExistence type="predicted"/>
<dbReference type="Pfam" id="PF18962">
    <property type="entry name" value="Por_Secre_tail"/>
    <property type="match status" value="1"/>
</dbReference>
<dbReference type="Pfam" id="PF19190">
    <property type="entry name" value="BACON_2"/>
    <property type="match status" value="1"/>
</dbReference>
<feature type="domain" description="Bacterial repeat" evidence="5">
    <location>
        <begin position="1277"/>
        <end position="1339"/>
    </location>
</feature>
<feature type="region of interest" description="Disordered" evidence="1">
    <location>
        <begin position="87"/>
        <end position="110"/>
    </location>
</feature>
<keyword evidence="7" id="KW-0645">Protease</keyword>
<dbReference type="NCBIfam" id="TIGR03296">
    <property type="entry name" value="M6dom_TIGR03296"/>
    <property type="match status" value="1"/>
</dbReference>
<organism evidence="7 8">
    <name type="scientific">Imperialibacter roseus</name>
    <dbReference type="NCBI Taxonomy" id="1324217"/>
    <lineage>
        <taxon>Bacteria</taxon>
        <taxon>Pseudomonadati</taxon>
        <taxon>Bacteroidota</taxon>
        <taxon>Cytophagia</taxon>
        <taxon>Cytophagales</taxon>
        <taxon>Flammeovirgaceae</taxon>
        <taxon>Imperialibacter</taxon>
    </lineage>
</organism>
<name>A0ABZ0IWU9_9BACT</name>
<dbReference type="PANTHER" id="PTHR41775:SF1">
    <property type="entry name" value="PEPTIDASE M6-LIKE DOMAIN-CONTAINING PROTEIN"/>
    <property type="match status" value="1"/>
</dbReference>